<feature type="transmembrane region" description="Helical" evidence="1">
    <location>
        <begin position="20"/>
        <end position="43"/>
    </location>
</feature>
<proteinExistence type="predicted"/>
<protein>
    <recommendedName>
        <fullName evidence="2">TadE-like domain-containing protein</fullName>
    </recommendedName>
</protein>
<dbReference type="Pfam" id="PF07811">
    <property type="entry name" value="TadE"/>
    <property type="match status" value="1"/>
</dbReference>
<dbReference type="RefSeq" id="WP_187429597.1">
    <property type="nucleotide sequence ID" value="NZ_CP143423.1"/>
</dbReference>
<reference evidence="3 4" key="1">
    <citation type="submission" date="2015-07" db="EMBL/GenBank/DDBJ databases">
        <authorList>
            <person name="Voget S."/>
            <person name="Dogs M."/>
            <person name="Brinkhoff T.H."/>
            <person name="Daniel R."/>
        </authorList>
    </citation>
    <scope>NUCLEOTIDE SEQUENCE [LARGE SCALE GENOMIC DNA]</scope>
    <source>
        <strain evidence="3 4">B14</strain>
    </source>
</reference>
<keyword evidence="1" id="KW-0472">Membrane</keyword>
<evidence type="ECO:0000259" key="2">
    <source>
        <dbReference type="Pfam" id="PF07811"/>
    </source>
</evidence>
<evidence type="ECO:0000256" key="1">
    <source>
        <dbReference type="SAM" id="Phobius"/>
    </source>
</evidence>
<gene>
    <name evidence="3" type="ORF">ROLI_025000</name>
</gene>
<keyword evidence="1" id="KW-1133">Transmembrane helix</keyword>
<name>A0ABZ2BVP6_9RHOB</name>
<organism evidence="3 4">
    <name type="scientific">Roseobacter fucihabitans</name>
    <dbReference type="NCBI Taxonomy" id="1537242"/>
    <lineage>
        <taxon>Bacteria</taxon>
        <taxon>Pseudomonadati</taxon>
        <taxon>Pseudomonadota</taxon>
        <taxon>Alphaproteobacteria</taxon>
        <taxon>Rhodobacterales</taxon>
        <taxon>Roseobacteraceae</taxon>
        <taxon>Roseobacter</taxon>
    </lineage>
</organism>
<dbReference type="EMBL" id="CP143423">
    <property type="protein sequence ID" value="WVX49406.1"/>
    <property type="molecule type" value="Genomic_DNA"/>
</dbReference>
<keyword evidence="4" id="KW-1185">Reference proteome</keyword>
<feature type="domain" description="TadE-like" evidence="2">
    <location>
        <begin position="18"/>
        <end position="60"/>
    </location>
</feature>
<dbReference type="Proteomes" id="UP001318682">
    <property type="component" value="Chromosome"/>
</dbReference>
<evidence type="ECO:0000313" key="4">
    <source>
        <dbReference type="Proteomes" id="UP001318682"/>
    </source>
</evidence>
<evidence type="ECO:0000313" key="3">
    <source>
        <dbReference type="EMBL" id="WVX49406.1"/>
    </source>
</evidence>
<keyword evidence="1" id="KW-0812">Transmembrane</keyword>
<accession>A0ABZ2BVP6</accession>
<reference evidence="4" key="2">
    <citation type="submission" date="2024-01" db="EMBL/GenBank/DDBJ databases">
        <title>Roseobacter fucihabitans sp. nov., isolated from the brown alga Fucus spiralis.</title>
        <authorList>
            <person name="Hahnke S."/>
            <person name="Berger M."/>
            <person name="Schlingloff A."/>
            <person name="Athale I."/>
            <person name="Neumann-Schaal M."/>
            <person name="Adenaya A."/>
            <person name="Poehlein A."/>
            <person name="Daniel R."/>
            <person name="Pertersen J."/>
            <person name="Brinkhoff T."/>
        </authorList>
    </citation>
    <scope>NUCLEOTIDE SEQUENCE [LARGE SCALE GENOMIC DNA]</scope>
    <source>
        <strain evidence="4">B14</strain>
    </source>
</reference>
<dbReference type="InterPro" id="IPR012495">
    <property type="entry name" value="TadE-like_dom"/>
</dbReference>
<sequence>MNRCAKKHLGRFAREEDGQMAIEFVILVPLIFTIFLSSIELGIYSMRQMWMERGLEIAVRSVRLSTGNAPQHDELKQMVCDQAPFLPDCVNRLKLEMTPITPTGFVGLPPTADCVDTSEEVNPPRTFVQGGNHDLMLIRACLVFDPVIPTTGLGFEFDQQEGLPRMTAMSAFVQEPNQ</sequence>